<evidence type="ECO:0000256" key="1">
    <source>
        <dbReference type="ARBA" id="ARBA00022443"/>
    </source>
</evidence>
<evidence type="ECO:0000256" key="5">
    <source>
        <dbReference type="PROSITE-ProRule" id="PRU00992"/>
    </source>
</evidence>
<dbReference type="FunFam" id="2.30.30.40:FF:000070">
    <property type="entry name" value="Alpha-(1,6)-fucosyltransferase"/>
    <property type="match status" value="1"/>
</dbReference>
<evidence type="ECO:0000256" key="3">
    <source>
        <dbReference type="ARBA" id="ARBA00022679"/>
    </source>
</evidence>
<dbReference type="AlphaFoldDB" id="A0A9D4HYJ2"/>
<reference evidence="8" key="2">
    <citation type="submission" date="2020-11" db="EMBL/GenBank/DDBJ databases">
        <authorList>
            <person name="McCartney M.A."/>
            <person name="Auch B."/>
            <person name="Kono T."/>
            <person name="Mallez S."/>
            <person name="Becker A."/>
            <person name="Gohl D.M."/>
            <person name="Silverstein K.A.T."/>
            <person name="Koren S."/>
            <person name="Bechman K.B."/>
            <person name="Herman A."/>
            <person name="Abrahante J.E."/>
            <person name="Garbe J."/>
        </authorList>
    </citation>
    <scope>NUCLEOTIDE SEQUENCE</scope>
    <source>
        <strain evidence="8">Duluth1</strain>
        <tissue evidence="8">Whole animal</tissue>
    </source>
</reference>
<feature type="region of interest" description="Important for donor substrate binding" evidence="5">
    <location>
        <begin position="25"/>
        <end position="26"/>
    </location>
</feature>
<dbReference type="Pfam" id="PF19745">
    <property type="entry name" value="FUT8_N_cat"/>
    <property type="match status" value="2"/>
</dbReference>
<dbReference type="GO" id="GO:0006487">
    <property type="term" value="P:protein N-linked glycosylation"/>
    <property type="evidence" value="ECO:0007669"/>
    <property type="project" value="TreeGrafter"/>
</dbReference>
<dbReference type="GO" id="GO:0046921">
    <property type="term" value="F:alpha-(1-&gt;6)-fucosyltransferase activity"/>
    <property type="evidence" value="ECO:0007669"/>
    <property type="project" value="TreeGrafter"/>
</dbReference>
<dbReference type="InterPro" id="IPR035653">
    <property type="entry name" value="Fut8_SH3"/>
</dbReference>
<dbReference type="SUPFAM" id="SSF50044">
    <property type="entry name" value="SH3-domain"/>
    <property type="match status" value="1"/>
</dbReference>
<evidence type="ECO:0008006" key="10">
    <source>
        <dbReference type="Google" id="ProtNLM"/>
    </source>
</evidence>
<name>A0A9D4HYJ2_DREPO</name>
<evidence type="ECO:0000256" key="2">
    <source>
        <dbReference type="ARBA" id="ARBA00022676"/>
    </source>
</evidence>
<dbReference type="EMBL" id="JAIWYP010000011">
    <property type="protein sequence ID" value="KAH3737634.1"/>
    <property type="molecule type" value="Genomic_DNA"/>
</dbReference>
<keyword evidence="2 5" id="KW-0328">Glycosyltransferase</keyword>
<dbReference type="PROSITE" id="PS51659">
    <property type="entry name" value="GT23"/>
    <property type="match status" value="1"/>
</dbReference>
<dbReference type="InterPro" id="IPR027350">
    <property type="entry name" value="GT23_dom"/>
</dbReference>
<evidence type="ECO:0000313" key="8">
    <source>
        <dbReference type="EMBL" id="KAH3737634.1"/>
    </source>
</evidence>
<proteinExistence type="inferred from homology"/>
<dbReference type="Gene3D" id="2.30.30.40">
    <property type="entry name" value="SH3 Domains"/>
    <property type="match status" value="1"/>
</dbReference>
<evidence type="ECO:0000313" key="9">
    <source>
        <dbReference type="Proteomes" id="UP000828390"/>
    </source>
</evidence>
<evidence type="ECO:0000256" key="4">
    <source>
        <dbReference type="PROSITE-ProRule" id="PRU00192"/>
    </source>
</evidence>
<dbReference type="CDD" id="cd11792">
    <property type="entry name" value="SH3_Fut8"/>
    <property type="match status" value="1"/>
</dbReference>
<dbReference type="Pfam" id="PF14604">
    <property type="entry name" value="SH3_9"/>
    <property type="match status" value="1"/>
</dbReference>
<evidence type="ECO:0000259" key="7">
    <source>
        <dbReference type="PROSITE" id="PS51659"/>
    </source>
</evidence>
<organism evidence="8 9">
    <name type="scientific">Dreissena polymorpha</name>
    <name type="common">Zebra mussel</name>
    <name type="synonym">Mytilus polymorpha</name>
    <dbReference type="NCBI Taxonomy" id="45954"/>
    <lineage>
        <taxon>Eukaryota</taxon>
        <taxon>Metazoa</taxon>
        <taxon>Spiralia</taxon>
        <taxon>Lophotrochozoa</taxon>
        <taxon>Mollusca</taxon>
        <taxon>Bivalvia</taxon>
        <taxon>Autobranchia</taxon>
        <taxon>Heteroconchia</taxon>
        <taxon>Euheterodonta</taxon>
        <taxon>Imparidentia</taxon>
        <taxon>Neoheterodontei</taxon>
        <taxon>Myida</taxon>
        <taxon>Dreissenoidea</taxon>
        <taxon>Dreissenidae</taxon>
        <taxon>Dreissena</taxon>
    </lineage>
</organism>
<feature type="domain" description="SH3" evidence="6">
    <location>
        <begin position="223"/>
        <end position="284"/>
    </location>
</feature>
<dbReference type="PANTHER" id="PTHR13132:SF29">
    <property type="entry name" value="ALPHA-(1,6)-FUCOSYLTRANSFERASE"/>
    <property type="match status" value="1"/>
</dbReference>
<dbReference type="PROSITE" id="PS50002">
    <property type="entry name" value="SH3"/>
    <property type="match status" value="1"/>
</dbReference>
<comment type="similarity">
    <text evidence="5">Belongs to the glycosyltransferase 23 family.</text>
</comment>
<dbReference type="InterPro" id="IPR036028">
    <property type="entry name" value="SH3-like_dom_sf"/>
</dbReference>
<keyword evidence="3 5" id="KW-0808">Transferase</keyword>
<protein>
    <recommendedName>
        <fullName evidence="10">GT23 domain-containing protein</fullName>
    </recommendedName>
</protein>
<feature type="domain" description="GT23" evidence="7">
    <location>
        <begin position="1"/>
        <end position="214"/>
    </location>
</feature>
<keyword evidence="1 4" id="KW-0728">SH3 domain</keyword>
<sequence>MLQELLDESKQNLGFTNPVVGVHVRRTDNVIKEALVHSVDDYMRHVDEWFDIYEKQHSGVQRKVYLASDDPGVLPEAKKKALCPFFVRRVAAALAPSIPFISTIRGCLLCSPMRWLVLIGFLLNFPLCWVSITFSTSSSATYPHFIFVSDYEVSKTASLGSCYTDASLCGVILDTYLLSRCDYLVCTFSSQVCRVAYELMQPLHGDASERFKSLDDIYYFGGKNAHNWLAVENHQSRREGDISFNAGDTVGVAGNYWDGYSNGKNTKTGKSGLFPSYKTVNKIDLVKMPTYP</sequence>
<evidence type="ECO:0000259" key="6">
    <source>
        <dbReference type="PROSITE" id="PS50002"/>
    </source>
</evidence>
<accession>A0A9D4HYJ2</accession>
<reference evidence="8" key="1">
    <citation type="journal article" date="2019" name="bioRxiv">
        <title>The Genome of the Zebra Mussel, Dreissena polymorpha: A Resource for Invasive Species Research.</title>
        <authorList>
            <person name="McCartney M.A."/>
            <person name="Auch B."/>
            <person name="Kono T."/>
            <person name="Mallez S."/>
            <person name="Zhang Y."/>
            <person name="Obille A."/>
            <person name="Becker A."/>
            <person name="Abrahante J.E."/>
            <person name="Garbe J."/>
            <person name="Badalamenti J.P."/>
            <person name="Herman A."/>
            <person name="Mangelson H."/>
            <person name="Liachko I."/>
            <person name="Sullivan S."/>
            <person name="Sone E.D."/>
            <person name="Koren S."/>
            <person name="Silverstein K.A.T."/>
            <person name="Beckman K.B."/>
            <person name="Gohl D.M."/>
        </authorList>
    </citation>
    <scope>NUCLEOTIDE SEQUENCE</scope>
    <source>
        <strain evidence="8">Duluth1</strain>
        <tissue evidence="8">Whole animal</tissue>
    </source>
</reference>
<dbReference type="Gene3D" id="3.40.50.11350">
    <property type="match status" value="2"/>
</dbReference>
<dbReference type="InterPro" id="IPR045573">
    <property type="entry name" value="Fut8_N_cat"/>
</dbReference>
<gene>
    <name evidence="8" type="ORF">DPMN_044227</name>
</gene>
<keyword evidence="9" id="KW-1185">Reference proteome</keyword>
<dbReference type="PANTHER" id="PTHR13132">
    <property type="entry name" value="ALPHA- 1,6 -FUCOSYLTRANSFERASE"/>
    <property type="match status" value="1"/>
</dbReference>
<dbReference type="InterPro" id="IPR001452">
    <property type="entry name" value="SH3_domain"/>
</dbReference>
<dbReference type="Proteomes" id="UP000828390">
    <property type="component" value="Unassembled WGS sequence"/>
</dbReference>
<comment type="caution">
    <text evidence="8">The sequence shown here is derived from an EMBL/GenBank/DDBJ whole genome shotgun (WGS) entry which is preliminary data.</text>
</comment>